<organism evidence="5 6">
    <name type="scientific">Helicobacter suis HS5</name>
    <dbReference type="NCBI Taxonomy" id="710394"/>
    <lineage>
        <taxon>Bacteria</taxon>
        <taxon>Pseudomonadati</taxon>
        <taxon>Campylobacterota</taxon>
        <taxon>Epsilonproteobacteria</taxon>
        <taxon>Campylobacterales</taxon>
        <taxon>Helicobacteraceae</taxon>
        <taxon>Helicobacter</taxon>
    </lineage>
</organism>
<dbReference type="Gene3D" id="3.90.220.20">
    <property type="entry name" value="DNA methylase specificity domains"/>
    <property type="match status" value="1"/>
</dbReference>
<dbReference type="InterPro" id="IPR044946">
    <property type="entry name" value="Restrct_endonuc_typeI_TRD_sf"/>
</dbReference>
<comment type="caution">
    <text evidence="5">The sequence shown here is derived from an EMBL/GenBank/DDBJ whole genome shotgun (WGS) entry which is preliminary data.</text>
</comment>
<name>E7G2T2_9HELI</name>
<feature type="domain" description="Type I restriction modification DNA specificity" evidence="4">
    <location>
        <begin position="42"/>
        <end position="187"/>
    </location>
</feature>
<dbReference type="CDD" id="cd17274">
    <property type="entry name" value="RMtype1_S_Eco540ANI-TRD1-CR1_like"/>
    <property type="match status" value="1"/>
</dbReference>
<protein>
    <submittedName>
        <fullName evidence="5">Restriction endonuclease S</fullName>
    </submittedName>
</protein>
<dbReference type="InterPro" id="IPR000055">
    <property type="entry name" value="Restrct_endonuc_typeI_TRD"/>
</dbReference>
<dbReference type="Pfam" id="PF01420">
    <property type="entry name" value="Methylase_S"/>
    <property type="match status" value="1"/>
</dbReference>
<evidence type="ECO:0000256" key="1">
    <source>
        <dbReference type="ARBA" id="ARBA00010923"/>
    </source>
</evidence>
<evidence type="ECO:0000256" key="2">
    <source>
        <dbReference type="ARBA" id="ARBA00022747"/>
    </source>
</evidence>
<comment type="similarity">
    <text evidence="1">Belongs to the type-I restriction system S methylase family.</text>
</comment>
<evidence type="ECO:0000256" key="3">
    <source>
        <dbReference type="ARBA" id="ARBA00023125"/>
    </source>
</evidence>
<dbReference type="SUPFAM" id="SSF116734">
    <property type="entry name" value="DNA methylase specificity domain"/>
    <property type="match status" value="1"/>
</dbReference>
<dbReference type="AlphaFoldDB" id="E7G2T2"/>
<keyword evidence="5" id="KW-0255">Endonuclease</keyword>
<evidence type="ECO:0000313" key="5">
    <source>
        <dbReference type="EMBL" id="EFX42318.1"/>
    </source>
</evidence>
<reference evidence="5 6" key="1">
    <citation type="journal article" date="2011" name="Vet. Res.">
        <title>Genome sequence of Helicobacter suis supports its role in gastric pathology.</title>
        <authorList>
            <person name="Vermoote M."/>
            <person name="Vandekerckhove T.T."/>
            <person name="Flahou B."/>
            <person name="Pasmans F."/>
            <person name="Smet A."/>
            <person name="De Groote D."/>
            <person name="Van Criekinge W."/>
            <person name="Ducatelle R."/>
            <person name="Haesebrouck F."/>
        </authorList>
    </citation>
    <scope>NUCLEOTIDE SEQUENCE [LARGE SCALE GENOMIC DNA]</scope>
    <source>
        <strain evidence="5 6">HS5</strain>
    </source>
</reference>
<dbReference type="GO" id="GO:0004519">
    <property type="term" value="F:endonuclease activity"/>
    <property type="evidence" value="ECO:0007669"/>
    <property type="project" value="UniProtKB-KW"/>
</dbReference>
<dbReference type="EMBL" id="ADHO01000038">
    <property type="protein sequence ID" value="EFX42318.1"/>
    <property type="molecule type" value="Genomic_DNA"/>
</dbReference>
<dbReference type="Proteomes" id="UP000054093">
    <property type="component" value="Unassembled WGS sequence"/>
</dbReference>
<keyword evidence="5" id="KW-0378">Hydrolase</keyword>
<keyword evidence="2" id="KW-0680">Restriction system</keyword>
<sequence length="191" mass="22207">MFKMKNKRSNEQNQQDPVLQEAFNPFSSLIKHPLLKESFRVEWVRLGEVLDYEQPTKYIVNSTNYDNAHKTPVLTAGQTFILGYTNETQGVYLATPERPCIIFDDFTTSFHWVDFAFKVKSSAIKILTLKKPVQINFKFVFYAMQCIRFNPTQHERHWIKRCANFPIPLPPLPIQEKIIRVLDPLSALTGG</sequence>
<accession>E7G2T2</accession>
<dbReference type="GO" id="GO:0003677">
    <property type="term" value="F:DNA binding"/>
    <property type="evidence" value="ECO:0007669"/>
    <property type="project" value="UniProtKB-KW"/>
</dbReference>
<keyword evidence="3" id="KW-0238">DNA-binding</keyword>
<proteinExistence type="inferred from homology"/>
<keyword evidence="5" id="KW-0540">Nuclease</keyword>
<dbReference type="GO" id="GO:0009307">
    <property type="term" value="P:DNA restriction-modification system"/>
    <property type="evidence" value="ECO:0007669"/>
    <property type="project" value="UniProtKB-KW"/>
</dbReference>
<evidence type="ECO:0000313" key="6">
    <source>
        <dbReference type="Proteomes" id="UP000054093"/>
    </source>
</evidence>
<gene>
    <name evidence="5" type="ORF">HSUHS5_0226</name>
</gene>
<evidence type="ECO:0000259" key="4">
    <source>
        <dbReference type="Pfam" id="PF01420"/>
    </source>
</evidence>